<dbReference type="Pfam" id="PF01882">
    <property type="entry name" value="DUF58"/>
    <property type="match status" value="1"/>
</dbReference>
<accession>A0A517YQ76</accession>
<name>A0A517YQ76_9BACT</name>
<dbReference type="RefSeq" id="WP_200761468.1">
    <property type="nucleotide sequence ID" value="NZ_CP036425.1"/>
</dbReference>
<gene>
    <name evidence="3" type="ORF">KS4_04070</name>
</gene>
<dbReference type="Proteomes" id="UP000317369">
    <property type="component" value="Chromosome"/>
</dbReference>
<keyword evidence="4" id="KW-1185">Reference proteome</keyword>
<organism evidence="3 4">
    <name type="scientific">Poriferisphaera corsica</name>
    <dbReference type="NCBI Taxonomy" id="2528020"/>
    <lineage>
        <taxon>Bacteria</taxon>
        <taxon>Pseudomonadati</taxon>
        <taxon>Planctomycetota</taxon>
        <taxon>Phycisphaerae</taxon>
        <taxon>Phycisphaerales</taxon>
        <taxon>Phycisphaeraceae</taxon>
        <taxon>Poriferisphaera</taxon>
    </lineage>
</organism>
<dbReference type="SUPFAM" id="SSF53300">
    <property type="entry name" value="vWA-like"/>
    <property type="match status" value="1"/>
</dbReference>
<protein>
    <recommendedName>
        <fullName evidence="2">VWFA domain-containing protein</fullName>
    </recommendedName>
</protein>
<dbReference type="PANTHER" id="PTHR33608:SF7">
    <property type="entry name" value="DUF58 DOMAIN-CONTAINING PROTEIN"/>
    <property type="match status" value="1"/>
</dbReference>
<feature type="region of interest" description="Disordered" evidence="1">
    <location>
        <begin position="1"/>
        <end position="68"/>
    </location>
</feature>
<feature type="domain" description="VWFA" evidence="2">
    <location>
        <begin position="175"/>
        <end position="347"/>
    </location>
</feature>
<proteinExistence type="predicted"/>
<evidence type="ECO:0000256" key="1">
    <source>
        <dbReference type="SAM" id="MobiDB-lite"/>
    </source>
</evidence>
<dbReference type="KEGG" id="pcor:KS4_04070"/>
<evidence type="ECO:0000313" key="3">
    <source>
        <dbReference type="EMBL" id="QDU32375.1"/>
    </source>
</evidence>
<dbReference type="SMART" id="SM00327">
    <property type="entry name" value="VWA"/>
    <property type="match status" value="1"/>
</dbReference>
<feature type="compositionally biased region" description="Basic and acidic residues" evidence="1">
    <location>
        <begin position="1"/>
        <end position="10"/>
    </location>
</feature>
<dbReference type="EMBL" id="CP036425">
    <property type="protein sequence ID" value="QDU32375.1"/>
    <property type="molecule type" value="Genomic_DNA"/>
</dbReference>
<dbReference type="InterPro" id="IPR002881">
    <property type="entry name" value="DUF58"/>
</dbReference>
<dbReference type="Gene3D" id="3.40.50.410">
    <property type="entry name" value="von Willebrand factor, type A domain"/>
    <property type="match status" value="1"/>
</dbReference>
<dbReference type="InterPro" id="IPR002035">
    <property type="entry name" value="VWF_A"/>
</dbReference>
<sequence length="388" mass="43487">MAENEHENQSESHLSSLKNRVKKHTRAMTGDTAQKIRAGVDHKKQDQRKVWQESKGAKLRKQDGEDAGTAISASAKAGMFVGKKGRGEYRDVDSGGVTQLLSNSTLSRVERMRIVTKLRKSNKMRGEHLFGKGGSSTEFSDYRNYVEGDDIRYVDWNIFSRLGRPYLKQYRHEEEMQIVLVVDGSNSMMFDGKFERAKQLATAFGVMGLYSSEKVSAHVIGVDEGKQKKLKACTGRGSMHKLFKYFEDLDGGGGEQLEEGVERVLHTHRGKGVVFIMSDWLSYGDVSGPMTRLASAGLEIMAMQVLSPVEIDPDLEGDLRFMDSEGAGTLDVSAAGDVVGLYQEYRLKYEHYLENHCKLRGGRFAVTSSHDDLSYVLFDMLLRKGWVK</sequence>
<reference evidence="3 4" key="1">
    <citation type="submission" date="2019-02" db="EMBL/GenBank/DDBJ databases">
        <title>Deep-cultivation of Planctomycetes and their phenomic and genomic characterization uncovers novel biology.</title>
        <authorList>
            <person name="Wiegand S."/>
            <person name="Jogler M."/>
            <person name="Boedeker C."/>
            <person name="Pinto D."/>
            <person name="Vollmers J."/>
            <person name="Rivas-Marin E."/>
            <person name="Kohn T."/>
            <person name="Peeters S.H."/>
            <person name="Heuer A."/>
            <person name="Rast P."/>
            <person name="Oberbeckmann S."/>
            <person name="Bunk B."/>
            <person name="Jeske O."/>
            <person name="Meyerdierks A."/>
            <person name="Storesund J.E."/>
            <person name="Kallscheuer N."/>
            <person name="Luecker S."/>
            <person name="Lage O.M."/>
            <person name="Pohl T."/>
            <person name="Merkel B.J."/>
            <person name="Hornburger P."/>
            <person name="Mueller R.-W."/>
            <person name="Bruemmer F."/>
            <person name="Labrenz M."/>
            <person name="Spormann A.M."/>
            <person name="Op den Camp H."/>
            <person name="Overmann J."/>
            <person name="Amann R."/>
            <person name="Jetten M.S.M."/>
            <person name="Mascher T."/>
            <person name="Medema M.H."/>
            <person name="Devos D.P."/>
            <person name="Kaster A.-K."/>
            <person name="Ovreas L."/>
            <person name="Rohde M."/>
            <person name="Galperin M.Y."/>
            <person name="Jogler C."/>
        </authorList>
    </citation>
    <scope>NUCLEOTIDE SEQUENCE [LARGE SCALE GENOMIC DNA]</scope>
    <source>
        <strain evidence="3 4">KS4</strain>
    </source>
</reference>
<evidence type="ECO:0000313" key="4">
    <source>
        <dbReference type="Proteomes" id="UP000317369"/>
    </source>
</evidence>
<dbReference type="PANTHER" id="PTHR33608">
    <property type="entry name" value="BLL2464 PROTEIN"/>
    <property type="match status" value="1"/>
</dbReference>
<feature type="compositionally biased region" description="Basic and acidic residues" evidence="1">
    <location>
        <begin position="38"/>
        <end position="64"/>
    </location>
</feature>
<dbReference type="InterPro" id="IPR036465">
    <property type="entry name" value="vWFA_dom_sf"/>
</dbReference>
<dbReference type="AlphaFoldDB" id="A0A517YQ76"/>
<evidence type="ECO:0000259" key="2">
    <source>
        <dbReference type="SMART" id="SM00327"/>
    </source>
</evidence>